<dbReference type="PANTHER" id="PTHR30419">
    <property type="entry name" value="HTH-TYPE TRANSCRIPTIONAL REGULATOR YBHD"/>
    <property type="match status" value="1"/>
</dbReference>
<dbReference type="GeneID" id="71516290"/>
<reference evidence="7 9" key="2">
    <citation type="submission" date="2020-09" db="EMBL/GenBank/DDBJ databases">
        <title>Draft Genome Sequences of Oil-Oxidizing Bacteria Halomonas titanicae, Marinobacter lutaoensis, and Virgibacillus halodenitrificans Isolated from Highly Saline Environments.</title>
        <authorList>
            <person name="Grouzdev D.S."/>
            <person name="Sokolova D.S."/>
            <person name="Semenova E.M."/>
            <person name="Borzenkov I.A."/>
            <person name="Bidzhieva S.K."/>
            <person name="Poltaraus A.B."/>
            <person name="Nazina T.N."/>
        </authorList>
    </citation>
    <scope>NUCLEOTIDE SEQUENCE [LARGE SCALE GENOMIC DNA]</scope>
    <source>
        <strain evidence="7 9">VKM B-3472D</strain>
    </source>
</reference>
<dbReference type="GO" id="GO:0003700">
    <property type="term" value="F:DNA-binding transcription factor activity"/>
    <property type="evidence" value="ECO:0007669"/>
    <property type="project" value="InterPro"/>
</dbReference>
<organism evidence="6 8">
    <name type="scientific">Virgibacillus halodenitrificans</name>
    <name type="common">Bacillus halodenitrificans</name>
    <dbReference type="NCBI Taxonomy" id="1482"/>
    <lineage>
        <taxon>Bacteria</taxon>
        <taxon>Bacillati</taxon>
        <taxon>Bacillota</taxon>
        <taxon>Bacilli</taxon>
        <taxon>Bacillales</taxon>
        <taxon>Bacillaceae</taxon>
        <taxon>Virgibacillus</taxon>
    </lineage>
</organism>
<reference evidence="6 8" key="1">
    <citation type="submission" date="2016-11" db="EMBL/GenBank/DDBJ databases">
        <title>Complete genome sequencing of Virgibacillus halodenitrificans PDB-F2.</title>
        <authorList>
            <person name="Sun Z."/>
            <person name="Zhou Y."/>
            <person name="Li H."/>
        </authorList>
    </citation>
    <scope>NUCLEOTIDE SEQUENCE [LARGE SCALE GENOMIC DNA]</scope>
    <source>
        <strain evidence="6 8">PDB-F2</strain>
    </source>
</reference>
<dbReference type="EMBL" id="CP017962">
    <property type="protein sequence ID" value="APC49962.1"/>
    <property type="molecule type" value="Genomic_DNA"/>
</dbReference>
<dbReference type="FunFam" id="1.10.10.10:FF:000001">
    <property type="entry name" value="LysR family transcriptional regulator"/>
    <property type="match status" value="1"/>
</dbReference>
<sequence length="294" mass="33856">MDVKQLKYFIEVTKSGSFTRAANQLYITQPAISRIIKSLEDELGVPLFVRSRKHLSLTEAGKVFYNHAQQMEEQYHALLNDLEQLVTLQKGHLRIGLPSIINSFFFSQFLAAFHREYPEITFQLVEDGSKRIEEKVANDELDFGVVVLPTQHHVFDNYSFVKEKLKIIVPSSHRLAAREKIELKELREEAFIMFNKDFALRDNIIQACNESGFKPKIISETSQLDFIEEMVASKLGITLLPESTSMELTSDVIAIPVANPAIDWDLALIWKNDVRLSHVMQEFIRFAKEKLLQK</sequence>
<dbReference type="EMBL" id="JACWEZ010000003">
    <property type="protein sequence ID" value="MBD1222516.1"/>
    <property type="molecule type" value="Genomic_DNA"/>
</dbReference>
<keyword evidence="9" id="KW-1185">Reference proteome</keyword>
<dbReference type="PROSITE" id="PS50931">
    <property type="entry name" value="HTH_LYSR"/>
    <property type="match status" value="1"/>
</dbReference>
<evidence type="ECO:0000259" key="5">
    <source>
        <dbReference type="PROSITE" id="PS50931"/>
    </source>
</evidence>
<dbReference type="NCBIfam" id="NF047520">
    <property type="entry name" value="trans_act_CidR"/>
    <property type="match status" value="1"/>
</dbReference>
<keyword evidence="4" id="KW-0804">Transcription</keyword>
<evidence type="ECO:0000256" key="1">
    <source>
        <dbReference type="ARBA" id="ARBA00009437"/>
    </source>
</evidence>
<dbReference type="Proteomes" id="UP000621631">
    <property type="component" value="Unassembled WGS sequence"/>
</dbReference>
<dbReference type="Gene3D" id="3.40.190.290">
    <property type="match status" value="1"/>
</dbReference>
<dbReference type="SUPFAM" id="SSF46785">
    <property type="entry name" value="Winged helix' DNA-binding domain"/>
    <property type="match status" value="1"/>
</dbReference>
<dbReference type="InterPro" id="IPR050950">
    <property type="entry name" value="HTH-type_LysR_regulators"/>
</dbReference>
<keyword evidence="2" id="KW-0805">Transcription regulation</keyword>
<dbReference type="RefSeq" id="WP_019376306.1">
    <property type="nucleotide sequence ID" value="NZ_CP017962.1"/>
</dbReference>
<dbReference type="Proteomes" id="UP000182945">
    <property type="component" value="Chromosome"/>
</dbReference>
<dbReference type="GO" id="GO:0005829">
    <property type="term" value="C:cytosol"/>
    <property type="evidence" value="ECO:0007669"/>
    <property type="project" value="TreeGrafter"/>
</dbReference>
<protein>
    <submittedName>
        <fullName evidence="6">LysR family transcriptional regulator</fullName>
    </submittedName>
</protein>
<evidence type="ECO:0000256" key="3">
    <source>
        <dbReference type="ARBA" id="ARBA00023125"/>
    </source>
</evidence>
<gene>
    <name evidence="6" type="ORF">BME96_17925</name>
    <name evidence="7" type="ORF">IC602_07835</name>
</gene>
<dbReference type="InterPro" id="IPR005119">
    <property type="entry name" value="LysR_subst-bd"/>
</dbReference>
<evidence type="ECO:0000256" key="2">
    <source>
        <dbReference type="ARBA" id="ARBA00023015"/>
    </source>
</evidence>
<dbReference type="CDD" id="cd08438">
    <property type="entry name" value="PBP2_CidR"/>
    <property type="match status" value="1"/>
</dbReference>
<evidence type="ECO:0000256" key="4">
    <source>
        <dbReference type="ARBA" id="ARBA00023163"/>
    </source>
</evidence>
<evidence type="ECO:0000313" key="6">
    <source>
        <dbReference type="EMBL" id="APC49962.1"/>
    </source>
</evidence>
<dbReference type="InterPro" id="IPR036390">
    <property type="entry name" value="WH_DNA-bd_sf"/>
</dbReference>
<name>A0AAC9J3N9_VIRHA</name>
<comment type="similarity">
    <text evidence="1">Belongs to the LysR transcriptional regulatory family.</text>
</comment>
<evidence type="ECO:0000313" key="9">
    <source>
        <dbReference type="Proteomes" id="UP000621631"/>
    </source>
</evidence>
<dbReference type="AlphaFoldDB" id="A0AAC9J3N9"/>
<dbReference type="InterPro" id="IPR000847">
    <property type="entry name" value="LysR_HTH_N"/>
</dbReference>
<proteinExistence type="inferred from homology"/>
<dbReference type="Pfam" id="PF00126">
    <property type="entry name" value="HTH_1"/>
    <property type="match status" value="1"/>
</dbReference>
<accession>A0AAC9J3N9</accession>
<evidence type="ECO:0000313" key="7">
    <source>
        <dbReference type="EMBL" id="MBD1222516.1"/>
    </source>
</evidence>
<dbReference type="Pfam" id="PF03466">
    <property type="entry name" value="LysR_substrate"/>
    <property type="match status" value="1"/>
</dbReference>
<dbReference type="PANTHER" id="PTHR30419:SF8">
    <property type="entry name" value="NITROGEN ASSIMILATION TRANSCRIPTIONAL ACTIVATOR-RELATED"/>
    <property type="match status" value="1"/>
</dbReference>
<dbReference type="Gene3D" id="1.10.10.10">
    <property type="entry name" value="Winged helix-like DNA-binding domain superfamily/Winged helix DNA-binding domain"/>
    <property type="match status" value="1"/>
</dbReference>
<keyword evidence="3" id="KW-0238">DNA-binding</keyword>
<dbReference type="GO" id="GO:0003677">
    <property type="term" value="F:DNA binding"/>
    <property type="evidence" value="ECO:0007669"/>
    <property type="project" value="UniProtKB-KW"/>
</dbReference>
<feature type="domain" description="HTH lysR-type" evidence="5">
    <location>
        <begin position="1"/>
        <end position="58"/>
    </location>
</feature>
<evidence type="ECO:0000313" key="8">
    <source>
        <dbReference type="Proteomes" id="UP000182945"/>
    </source>
</evidence>
<dbReference type="PRINTS" id="PR00039">
    <property type="entry name" value="HTHLYSR"/>
</dbReference>
<dbReference type="SUPFAM" id="SSF53850">
    <property type="entry name" value="Periplasmic binding protein-like II"/>
    <property type="match status" value="1"/>
</dbReference>
<dbReference type="KEGG" id="vhl:BME96_17925"/>
<dbReference type="InterPro" id="IPR036388">
    <property type="entry name" value="WH-like_DNA-bd_sf"/>
</dbReference>